<protein>
    <submittedName>
        <fullName evidence="2">Uncharacterized protein LOC117675378 isoform X2</fullName>
    </submittedName>
</protein>
<evidence type="ECO:0000313" key="1">
    <source>
        <dbReference type="Proteomes" id="UP001652622"/>
    </source>
</evidence>
<organism evidence="1 2">
    <name type="scientific">Pantherophis guttatus</name>
    <name type="common">Corn snake</name>
    <name type="synonym">Elaphe guttata</name>
    <dbReference type="NCBI Taxonomy" id="94885"/>
    <lineage>
        <taxon>Eukaryota</taxon>
        <taxon>Metazoa</taxon>
        <taxon>Chordata</taxon>
        <taxon>Craniata</taxon>
        <taxon>Vertebrata</taxon>
        <taxon>Euteleostomi</taxon>
        <taxon>Lepidosauria</taxon>
        <taxon>Squamata</taxon>
        <taxon>Bifurcata</taxon>
        <taxon>Unidentata</taxon>
        <taxon>Episquamata</taxon>
        <taxon>Toxicofera</taxon>
        <taxon>Serpentes</taxon>
        <taxon>Colubroidea</taxon>
        <taxon>Colubridae</taxon>
        <taxon>Colubrinae</taxon>
        <taxon>Pantherophis</taxon>
    </lineage>
</organism>
<sequence length="135" mass="14967">MEVDTRSAKSIISWTTIKKLLPILRKSQLHPCPVKLRDYQGNYIPIIGHGHFLVEKDTFTSRLPLIVVDVSLPSLLGLDWFSTLGLGISGIHSTSSSDYNVLSSEFVDVFSDSLGSNSRMEELGSTMWTSCEDGF</sequence>
<accession>A0ABM3Z2W6</accession>
<proteinExistence type="predicted"/>
<gene>
    <name evidence="2" type="primary">LOC117675378</name>
</gene>
<name>A0ABM3Z2W6_PANGU</name>
<dbReference type="GeneID" id="117675378"/>
<dbReference type="RefSeq" id="XP_060542704.1">
    <property type="nucleotide sequence ID" value="XM_060686721.1"/>
</dbReference>
<reference evidence="2" key="1">
    <citation type="submission" date="2025-08" db="UniProtKB">
        <authorList>
            <consortium name="RefSeq"/>
        </authorList>
    </citation>
    <scope>IDENTIFICATION</scope>
    <source>
        <tissue evidence="2">Blood</tissue>
    </source>
</reference>
<keyword evidence="1" id="KW-1185">Reference proteome</keyword>
<dbReference type="Proteomes" id="UP001652622">
    <property type="component" value="Unplaced"/>
</dbReference>
<evidence type="ECO:0000313" key="2">
    <source>
        <dbReference type="RefSeq" id="XP_060542704.1"/>
    </source>
</evidence>